<feature type="coiled-coil region" evidence="5">
    <location>
        <begin position="55"/>
        <end position="93"/>
    </location>
</feature>
<comment type="caution">
    <text evidence="7">The sequence shown here is derived from an EMBL/GenBank/DDBJ whole genome shotgun (WGS) entry which is preliminary data.</text>
</comment>
<evidence type="ECO:0000256" key="4">
    <source>
        <dbReference type="ARBA" id="ARBA00023172"/>
    </source>
</evidence>
<keyword evidence="8" id="KW-1185">Reference proteome</keyword>
<proteinExistence type="inferred from homology"/>
<evidence type="ECO:0000256" key="2">
    <source>
        <dbReference type="ARBA" id="ARBA00009840"/>
    </source>
</evidence>
<dbReference type="InterPro" id="IPR003798">
    <property type="entry name" value="DNA_recombination_RmuC"/>
</dbReference>
<evidence type="ECO:0000256" key="6">
    <source>
        <dbReference type="SAM" id="MobiDB-lite"/>
    </source>
</evidence>
<name>A0ABP4EFB0_9ACTN</name>
<evidence type="ECO:0000313" key="7">
    <source>
        <dbReference type="EMBL" id="GAA1106455.1"/>
    </source>
</evidence>
<dbReference type="PANTHER" id="PTHR30563">
    <property type="entry name" value="DNA RECOMBINATION PROTEIN RMUC"/>
    <property type="match status" value="1"/>
</dbReference>
<dbReference type="Proteomes" id="UP001501581">
    <property type="component" value="Unassembled WGS sequence"/>
</dbReference>
<dbReference type="Pfam" id="PF02646">
    <property type="entry name" value="RmuC"/>
    <property type="match status" value="1"/>
</dbReference>
<dbReference type="EMBL" id="BAAALG010000011">
    <property type="protein sequence ID" value="GAA1106455.1"/>
    <property type="molecule type" value="Genomic_DNA"/>
</dbReference>
<protein>
    <submittedName>
        <fullName evidence="7">DNA recombination protein RmuC</fullName>
    </submittedName>
</protein>
<evidence type="ECO:0000313" key="8">
    <source>
        <dbReference type="Proteomes" id="UP001501581"/>
    </source>
</evidence>
<comment type="similarity">
    <text evidence="2">Belongs to the RmuC family.</text>
</comment>
<accession>A0ABP4EFB0</accession>
<feature type="region of interest" description="Disordered" evidence="6">
    <location>
        <begin position="338"/>
        <end position="358"/>
    </location>
</feature>
<keyword evidence="3 5" id="KW-0175">Coiled coil</keyword>
<dbReference type="RefSeq" id="WP_343995393.1">
    <property type="nucleotide sequence ID" value="NZ_BAAALG010000011.1"/>
</dbReference>
<keyword evidence="4" id="KW-0233">DNA recombination</keyword>
<gene>
    <name evidence="7" type="ORF">GCM10009668_27690</name>
</gene>
<reference evidence="8" key="1">
    <citation type="journal article" date="2019" name="Int. J. Syst. Evol. Microbiol.">
        <title>The Global Catalogue of Microorganisms (GCM) 10K type strain sequencing project: providing services to taxonomists for standard genome sequencing and annotation.</title>
        <authorList>
            <consortium name="The Broad Institute Genomics Platform"/>
            <consortium name="The Broad Institute Genome Sequencing Center for Infectious Disease"/>
            <person name="Wu L."/>
            <person name="Ma J."/>
        </authorList>
    </citation>
    <scope>NUCLEOTIDE SEQUENCE [LARGE SCALE GENOMIC DNA]</scope>
    <source>
        <strain evidence="8">JCM 13008</strain>
    </source>
</reference>
<evidence type="ECO:0000256" key="1">
    <source>
        <dbReference type="ARBA" id="ARBA00003416"/>
    </source>
</evidence>
<comment type="function">
    <text evidence="1">Involved in DNA recombination.</text>
</comment>
<evidence type="ECO:0000256" key="5">
    <source>
        <dbReference type="SAM" id="Coils"/>
    </source>
</evidence>
<dbReference type="PANTHER" id="PTHR30563:SF0">
    <property type="entry name" value="DNA RECOMBINATION PROTEIN RMUC"/>
    <property type="match status" value="1"/>
</dbReference>
<evidence type="ECO:0000256" key="3">
    <source>
        <dbReference type="ARBA" id="ARBA00023054"/>
    </source>
</evidence>
<organism evidence="7 8">
    <name type="scientific">Nocardioides dubius</name>
    <dbReference type="NCBI Taxonomy" id="317019"/>
    <lineage>
        <taxon>Bacteria</taxon>
        <taxon>Bacillati</taxon>
        <taxon>Actinomycetota</taxon>
        <taxon>Actinomycetes</taxon>
        <taxon>Propionibacteriales</taxon>
        <taxon>Nocardioidaceae</taxon>
        <taxon>Nocardioides</taxon>
    </lineage>
</organism>
<sequence length="358" mass="38932">MEIVLLLLGLALGVLIGAGAMALRQRGTAPEVSQQAAVAALERRVSDDALVRDGLARIGEQLTGLERDRAAAQAQLRQQVEEVRKSATELRRETTALGTALRKPQVRGRWGELQLRRAVELAGLVDRCDFSEQSTFAGENGALRPDLLVRLTGDRCVVVDSKVPLDAFLDATGTDDAESAALHFERHARQVRQHVDALSAKRYWRAVPASPEFVVLYLPGESFLSAALDADRSLLEYAAERQVVLATPTTLIALLKTVALGWSQEQIAERAREIHELARDLHARLGVMGGHLDKLGRSLKASVEAYNATVGSLENRVLVTARNFDDLGVGTPGTLTVPRRVSEEPRPITAPELDTLTP</sequence>